<comment type="caution">
    <text evidence="4">The sequence shown here is derived from an EMBL/GenBank/DDBJ whole genome shotgun (WGS) entry which is preliminary data.</text>
</comment>
<accession>A0ABW1JGJ5</accession>
<dbReference type="PANTHER" id="PTHR35526:SF3">
    <property type="entry name" value="ANTI-SIGMA-F FACTOR RSBW"/>
    <property type="match status" value="1"/>
</dbReference>
<dbReference type="SUPFAM" id="SSF55874">
    <property type="entry name" value="ATPase domain of HSP90 chaperone/DNA topoisomerase II/histidine kinase"/>
    <property type="match status" value="1"/>
</dbReference>
<dbReference type="Gene3D" id="3.30.565.10">
    <property type="entry name" value="Histidine kinase-like ATPase, C-terminal domain"/>
    <property type="match status" value="1"/>
</dbReference>
<evidence type="ECO:0000256" key="1">
    <source>
        <dbReference type="ARBA" id="ARBA00022527"/>
    </source>
</evidence>
<sequence>MSCRRGTTFAQGVGGTRAHSGYQHEALLYSGDSQFLDGIVGFVRDGLELGQPCLVAVPRPRLAGLADALGSDARDVQLVDMTDLGDNPARIIPAWREFLDRQGPHGTPVRGVGEPIWSGRADAELAECALHEALLNVAVGPDEPLWLRCPYDVARLGDGALQGARQSHPAVIEGGSRRTSQAYGGADLVDELFAASLPDPPSEHLCREFASGDLVDLRRQVGSYARAAGLAPMRTDDLVLAVAELSTNSLRHGADHGVLRIWRTDEHLVCEVRDDGHIGDPMIGRRAPGTDHEGGRGVWIANQLCDLVQVRSSDQGTVVRVLVRFGPTTVGPTTDSLG</sequence>
<dbReference type="RefSeq" id="WP_345715515.1">
    <property type="nucleotide sequence ID" value="NZ_BAABFP010000002.1"/>
</dbReference>
<organism evidence="4 5">
    <name type="scientific">Angustibacter luteus</name>
    <dbReference type="NCBI Taxonomy" id="658456"/>
    <lineage>
        <taxon>Bacteria</taxon>
        <taxon>Bacillati</taxon>
        <taxon>Actinomycetota</taxon>
        <taxon>Actinomycetes</taxon>
        <taxon>Kineosporiales</taxon>
        <taxon>Kineosporiaceae</taxon>
    </lineage>
</organism>
<dbReference type="Pfam" id="PF13581">
    <property type="entry name" value="HATPase_c_2"/>
    <property type="match status" value="1"/>
</dbReference>
<keyword evidence="4" id="KW-0808">Transferase</keyword>
<dbReference type="NCBIfam" id="NF041045">
    <property type="entry name" value="RsbA_anti_sig"/>
    <property type="match status" value="1"/>
</dbReference>
<evidence type="ECO:0000313" key="4">
    <source>
        <dbReference type="EMBL" id="MFC6007803.1"/>
    </source>
</evidence>
<dbReference type="PANTHER" id="PTHR35526">
    <property type="entry name" value="ANTI-SIGMA-F FACTOR RSBW-RELATED"/>
    <property type="match status" value="1"/>
</dbReference>
<dbReference type="EMBL" id="JBHSRD010000004">
    <property type="protein sequence ID" value="MFC6007803.1"/>
    <property type="molecule type" value="Genomic_DNA"/>
</dbReference>
<feature type="domain" description="Histidine kinase/HSP90-like ATPase" evidence="2">
    <location>
        <begin position="214"/>
        <end position="321"/>
    </location>
</feature>
<protein>
    <submittedName>
        <fullName evidence="4">Sensor histidine kinase</fullName>
    </submittedName>
</protein>
<evidence type="ECO:0000259" key="3">
    <source>
        <dbReference type="Pfam" id="PF14417"/>
    </source>
</evidence>
<dbReference type="InterPro" id="IPR050267">
    <property type="entry name" value="Anti-sigma-factor_SerPK"/>
</dbReference>
<evidence type="ECO:0000313" key="5">
    <source>
        <dbReference type="Proteomes" id="UP001596189"/>
    </source>
</evidence>
<dbReference type="InterPro" id="IPR025847">
    <property type="entry name" value="MEDS_domain"/>
</dbReference>
<evidence type="ECO:0000259" key="2">
    <source>
        <dbReference type="Pfam" id="PF13581"/>
    </source>
</evidence>
<dbReference type="CDD" id="cd16936">
    <property type="entry name" value="HATPase_RsbW-like"/>
    <property type="match status" value="1"/>
</dbReference>
<feature type="domain" description="MEDS" evidence="3">
    <location>
        <begin position="24"/>
        <end position="169"/>
    </location>
</feature>
<keyword evidence="4" id="KW-0418">Kinase</keyword>
<dbReference type="InterPro" id="IPR047718">
    <property type="entry name" value="RsbA-like_anti_sig"/>
</dbReference>
<keyword evidence="1" id="KW-0723">Serine/threonine-protein kinase</keyword>
<dbReference type="Proteomes" id="UP001596189">
    <property type="component" value="Unassembled WGS sequence"/>
</dbReference>
<keyword evidence="5" id="KW-1185">Reference proteome</keyword>
<gene>
    <name evidence="4" type="ORF">ACFQDO_11750</name>
</gene>
<dbReference type="Pfam" id="PF14417">
    <property type="entry name" value="MEDS"/>
    <property type="match status" value="1"/>
</dbReference>
<dbReference type="InterPro" id="IPR003594">
    <property type="entry name" value="HATPase_dom"/>
</dbReference>
<proteinExistence type="predicted"/>
<name>A0ABW1JGJ5_9ACTN</name>
<reference evidence="5" key="1">
    <citation type="journal article" date="2019" name="Int. J. Syst. Evol. Microbiol.">
        <title>The Global Catalogue of Microorganisms (GCM) 10K type strain sequencing project: providing services to taxonomists for standard genome sequencing and annotation.</title>
        <authorList>
            <consortium name="The Broad Institute Genomics Platform"/>
            <consortium name="The Broad Institute Genome Sequencing Center for Infectious Disease"/>
            <person name="Wu L."/>
            <person name="Ma J."/>
        </authorList>
    </citation>
    <scope>NUCLEOTIDE SEQUENCE [LARGE SCALE GENOMIC DNA]</scope>
    <source>
        <strain evidence="5">KACC 14249</strain>
    </source>
</reference>
<dbReference type="InterPro" id="IPR036890">
    <property type="entry name" value="HATPase_C_sf"/>
</dbReference>
<dbReference type="GO" id="GO:0016301">
    <property type="term" value="F:kinase activity"/>
    <property type="evidence" value="ECO:0007669"/>
    <property type="project" value="UniProtKB-KW"/>
</dbReference>